<keyword evidence="2" id="KW-0012">Acyltransferase</keyword>
<dbReference type="InterPro" id="IPR001227">
    <property type="entry name" value="Ac_transferase_dom_sf"/>
</dbReference>
<feature type="non-terminal residue" evidence="2">
    <location>
        <position position="147"/>
    </location>
</feature>
<keyword evidence="2" id="KW-0808">Transferase</keyword>
<organism evidence="2 3">
    <name type="scientific">Saccharothrix algeriensis</name>
    <dbReference type="NCBI Taxonomy" id="173560"/>
    <lineage>
        <taxon>Bacteria</taxon>
        <taxon>Bacillati</taxon>
        <taxon>Actinomycetota</taxon>
        <taxon>Actinomycetes</taxon>
        <taxon>Pseudonocardiales</taxon>
        <taxon>Pseudonocardiaceae</taxon>
        <taxon>Saccharothrix</taxon>
    </lineage>
</organism>
<dbReference type="InterPro" id="IPR014043">
    <property type="entry name" value="Acyl_transferase_dom"/>
</dbReference>
<dbReference type="PANTHER" id="PTHR43074">
    <property type="entry name" value="OMEGA-3 POLYUNSATURATED FATTY ACID SYNTHASE PFAB-RELATED"/>
    <property type="match status" value="1"/>
</dbReference>
<feature type="non-terminal residue" evidence="2">
    <location>
        <position position="1"/>
    </location>
</feature>
<dbReference type="PANTHER" id="PTHR43074:SF1">
    <property type="entry name" value="BETA-KETOACYL SYNTHASE FAMILY PROTEIN-RELATED"/>
    <property type="match status" value="1"/>
</dbReference>
<name>A0A8T8I170_9PSEU</name>
<evidence type="ECO:0000313" key="2">
    <source>
        <dbReference type="EMBL" id="QTR04210.1"/>
    </source>
</evidence>
<dbReference type="InterPro" id="IPR003965">
    <property type="entry name" value="Fatty_acid_synthase"/>
</dbReference>
<proteinExistence type="predicted"/>
<dbReference type="InterPro" id="IPR016035">
    <property type="entry name" value="Acyl_Trfase/lysoPLipase"/>
</dbReference>
<accession>A0A8T8I170</accession>
<sequence length="147" mass="15332">ARAARSVRQRPGAPFATPAGTCYAAGPARTGRVAFLFPGQGSQHVGMGADLAMHEPRALAAWDRHATADLGDGPLHRVVFPPPAFTDEERAAQRDLLTRTEWAQPALAVHALALLEVLAAVGLRPDCAAGHSFGELTALHCAGVLTA</sequence>
<dbReference type="SUPFAM" id="SSF52151">
    <property type="entry name" value="FabD/lysophospholipase-like"/>
    <property type="match status" value="1"/>
</dbReference>
<reference evidence="2" key="1">
    <citation type="submission" date="2021-04" db="EMBL/GenBank/DDBJ databases">
        <title>Saccharothrix algeriensis WGS.</title>
        <authorList>
            <person name="Stuskova K."/>
            <person name="Hakalova E."/>
            <person name="Tebbal A.B."/>
            <person name="Eichmeier A."/>
        </authorList>
    </citation>
    <scope>NUCLEOTIDE SEQUENCE</scope>
    <source>
        <strain evidence="2">NRRL B-24137</strain>
    </source>
</reference>
<dbReference type="GO" id="GO:0004312">
    <property type="term" value="F:fatty acid synthase activity"/>
    <property type="evidence" value="ECO:0007669"/>
    <property type="project" value="InterPro"/>
</dbReference>
<gene>
    <name evidence="2" type="ORF">J7S33_04430</name>
</gene>
<dbReference type="PRINTS" id="PR01483">
    <property type="entry name" value="FASYNTHASE"/>
</dbReference>
<feature type="domain" description="Malonyl-CoA:ACP transacylase (MAT)" evidence="1">
    <location>
        <begin position="35"/>
        <end position="146"/>
    </location>
</feature>
<dbReference type="AlphaFoldDB" id="A0A8T8I170"/>
<evidence type="ECO:0000313" key="3">
    <source>
        <dbReference type="Proteomes" id="UP000671828"/>
    </source>
</evidence>
<dbReference type="EMBL" id="CP072788">
    <property type="protein sequence ID" value="QTR04210.1"/>
    <property type="molecule type" value="Genomic_DNA"/>
</dbReference>
<evidence type="ECO:0000259" key="1">
    <source>
        <dbReference type="Pfam" id="PF00698"/>
    </source>
</evidence>
<protein>
    <submittedName>
        <fullName evidence="2">Acyltransferase domain-containing protein</fullName>
    </submittedName>
</protein>
<dbReference type="GO" id="GO:0006633">
    <property type="term" value="P:fatty acid biosynthetic process"/>
    <property type="evidence" value="ECO:0007669"/>
    <property type="project" value="InterPro"/>
</dbReference>
<dbReference type="Pfam" id="PF00698">
    <property type="entry name" value="Acyl_transf_1"/>
    <property type="match status" value="1"/>
</dbReference>
<dbReference type="GO" id="GO:0005835">
    <property type="term" value="C:fatty acid synthase complex"/>
    <property type="evidence" value="ECO:0007669"/>
    <property type="project" value="InterPro"/>
</dbReference>
<dbReference type="InterPro" id="IPR052568">
    <property type="entry name" value="PKS-FAS_Synthase"/>
</dbReference>
<dbReference type="Gene3D" id="3.40.366.10">
    <property type="entry name" value="Malonyl-Coenzyme A Acyl Carrier Protein, domain 2"/>
    <property type="match status" value="1"/>
</dbReference>
<dbReference type="Proteomes" id="UP000671828">
    <property type="component" value="Chromosome"/>
</dbReference>